<dbReference type="InterPro" id="IPR015946">
    <property type="entry name" value="KH_dom-like_a/b"/>
</dbReference>
<accession>A0A7C7D6U9</accession>
<dbReference type="EMBL" id="DUTF01000290">
    <property type="protein sequence ID" value="HHY27712.1"/>
    <property type="molecule type" value="Genomic_DNA"/>
</dbReference>
<keyword evidence="4" id="KW-0342">GTP-binding</keyword>
<dbReference type="GO" id="GO:0043022">
    <property type="term" value="F:ribosome binding"/>
    <property type="evidence" value="ECO:0007669"/>
    <property type="project" value="TreeGrafter"/>
</dbReference>
<organism evidence="6 7">
    <name type="scientific">Desulfitobacterium dehalogenans</name>
    <dbReference type="NCBI Taxonomy" id="36854"/>
    <lineage>
        <taxon>Bacteria</taxon>
        <taxon>Bacillati</taxon>
        <taxon>Bacillota</taxon>
        <taxon>Clostridia</taxon>
        <taxon>Eubacteriales</taxon>
        <taxon>Desulfitobacteriaceae</taxon>
        <taxon>Desulfitobacterium</taxon>
    </lineage>
</organism>
<evidence type="ECO:0000256" key="2">
    <source>
        <dbReference type="ARBA" id="ARBA00022737"/>
    </source>
</evidence>
<evidence type="ECO:0000256" key="4">
    <source>
        <dbReference type="ARBA" id="ARBA00023134"/>
    </source>
</evidence>
<sequence>LVDFVAEQNSTRVVTATLNTLVREWIHLNPPPTDKGRRLKILYATQVGVKPPTFVFFVNDHELMHFSYRRYLENQLRSSFGFEGSPIRMIVRQKDEERE</sequence>
<keyword evidence="2" id="KW-0677">Repeat</keyword>
<gene>
    <name evidence="6" type="ORF">GX523_13405</name>
</gene>
<dbReference type="PANTHER" id="PTHR43834">
    <property type="entry name" value="GTPASE DER"/>
    <property type="match status" value="1"/>
</dbReference>
<keyword evidence="3" id="KW-0547">Nucleotide-binding</keyword>
<evidence type="ECO:0000256" key="1">
    <source>
        <dbReference type="ARBA" id="ARBA00022517"/>
    </source>
</evidence>
<keyword evidence="1" id="KW-0690">Ribosome biogenesis</keyword>
<reference evidence="6 7" key="1">
    <citation type="journal article" date="2020" name="Biotechnol. Biofuels">
        <title>New insights from the biogas microbiome by comprehensive genome-resolved metagenomics of nearly 1600 species originating from multiple anaerobic digesters.</title>
        <authorList>
            <person name="Campanaro S."/>
            <person name="Treu L."/>
            <person name="Rodriguez-R L.M."/>
            <person name="Kovalovszki A."/>
            <person name="Ziels R.M."/>
            <person name="Maus I."/>
            <person name="Zhu X."/>
            <person name="Kougias P.G."/>
            <person name="Basile A."/>
            <person name="Luo G."/>
            <person name="Schluter A."/>
            <person name="Konstantinidis K.T."/>
            <person name="Angelidaki I."/>
        </authorList>
    </citation>
    <scope>NUCLEOTIDE SEQUENCE [LARGE SCALE GENOMIC DNA]</scope>
    <source>
        <strain evidence="6">AS05jafATM_4</strain>
    </source>
</reference>
<dbReference type="PANTHER" id="PTHR43834:SF6">
    <property type="entry name" value="GTPASE DER"/>
    <property type="match status" value="1"/>
</dbReference>
<dbReference type="SUPFAM" id="SSF52540">
    <property type="entry name" value="P-loop containing nucleoside triphosphate hydrolases"/>
    <property type="match status" value="1"/>
</dbReference>
<comment type="caution">
    <text evidence="6">The sequence shown here is derived from an EMBL/GenBank/DDBJ whole genome shotgun (WGS) entry which is preliminary data.</text>
</comment>
<evidence type="ECO:0000259" key="5">
    <source>
        <dbReference type="Pfam" id="PF14714"/>
    </source>
</evidence>
<dbReference type="GO" id="GO:0005525">
    <property type="term" value="F:GTP binding"/>
    <property type="evidence" value="ECO:0007669"/>
    <property type="project" value="UniProtKB-KW"/>
</dbReference>
<proteinExistence type="predicted"/>
<dbReference type="FunFam" id="3.30.300.20:FF:000004">
    <property type="entry name" value="GTPase Der"/>
    <property type="match status" value="1"/>
</dbReference>
<protein>
    <submittedName>
        <fullName evidence="6">Ribosome biogenesis GTPase Der</fullName>
    </submittedName>
</protein>
<dbReference type="Proteomes" id="UP000553059">
    <property type="component" value="Unassembled WGS sequence"/>
</dbReference>
<dbReference type="InterPro" id="IPR027417">
    <property type="entry name" value="P-loop_NTPase"/>
</dbReference>
<dbReference type="AlphaFoldDB" id="A0A7C7D6U9"/>
<feature type="non-terminal residue" evidence="6">
    <location>
        <position position="1"/>
    </location>
</feature>
<feature type="domain" description="GTPase Der C-terminal KH-domain-like" evidence="5">
    <location>
        <begin position="12"/>
        <end position="92"/>
    </location>
</feature>
<dbReference type="GO" id="GO:0042254">
    <property type="term" value="P:ribosome biogenesis"/>
    <property type="evidence" value="ECO:0007669"/>
    <property type="project" value="UniProtKB-KW"/>
</dbReference>
<evidence type="ECO:0000313" key="6">
    <source>
        <dbReference type="EMBL" id="HHY27712.1"/>
    </source>
</evidence>
<evidence type="ECO:0000313" key="7">
    <source>
        <dbReference type="Proteomes" id="UP000553059"/>
    </source>
</evidence>
<name>A0A7C7D6U9_9FIRM</name>
<dbReference type="InterPro" id="IPR032859">
    <property type="entry name" value="KH_dom-like"/>
</dbReference>
<dbReference type="Pfam" id="PF14714">
    <property type="entry name" value="KH_dom-like"/>
    <property type="match status" value="1"/>
</dbReference>
<dbReference type="Gene3D" id="3.30.300.20">
    <property type="match status" value="1"/>
</dbReference>
<evidence type="ECO:0000256" key="3">
    <source>
        <dbReference type="ARBA" id="ARBA00022741"/>
    </source>
</evidence>